<dbReference type="EMBL" id="CAJVQB010024005">
    <property type="protein sequence ID" value="CAG8803124.1"/>
    <property type="molecule type" value="Genomic_DNA"/>
</dbReference>
<gene>
    <name evidence="2" type="ORF">GMARGA_LOCUS23576</name>
</gene>
<comment type="caution">
    <text evidence="2">The sequence shown here is derived from an EMBL/GenBank/DDBJ whole genome shotgun (WGS) entry which is preliminary data.</text>
</comment>
<feature type="non-terminal residue" evidence="2">
    <location>
        <position position="41"/>
    </location>
</feature>
<evidence type="ECO:0000313" key="2">
    <source>
        <dbReference type="EMBL" id="CAG8803124.1"/>
    </source>
</evidence>
<organism evidence="2 3">
    <name type="scientific">Gigaspora margarita</name>
    <dbReference type="NCBI Taxonomy" id="4874"/>
    <lineage>
        <taxon>Eukaryota</taxon>
        <taxon>Fungi</taxon>
        <taxon>Fungi incertae sedis</taxon>
        <taxon>Mucoromycota</taxon>
        <taxon>Glomeromycotina</taxon>
        <taxon>Glomeromycetes</taxon>
        <taxon>Diversisporales</taxon>
        <taxon>Gigasporaceae</taxon>
        <taxon>Gigaspora</taxon>
    </lineage>
</organism>
<reference evidence="2 3" key="1">
    <citation type="submission" date="2021-06" db="EMBL/GenBank/DDBJ databases">
        <authorList>
            <person name="Kallberg Y."/>
            <person name="Tangrot J."/>
            <person name="Rosling A."/>
        </authorList>
    </citation>
    <scope>NUCLEOTIDE SEQUENCE [LARGE SCALE GENOMIC DNA]</scope>
    <source>
        <strain evidence="2 3">120-4 pot B 10/14</strain>
    </source>
</reference>
<keyword evidence="1" id="KW-1133">Transmembrane helix</keyword>
<name>A0ABN7VWM3_GIGMA</name>
<keyword evidence="1" id="KW-0812">Transmembrane</keyword>
<evidence type="ECO:0000256" key="1">
    <source>
        <dbReference type="SAM" id="Phobius"/>
    </source>
</evidence>
<protein>
    <submittedName>
        <fullName evidence="2">35044_t:CDS:1</fullName>
    </submittedName>
</protein>
<keyword evidence="1" id="KW-0472">Membrane</keyword>
<feature type="non-terminal residue" evidence="2">
    <location>
        <position position="1"/>
    </location>
</feature>
<proteinExistence type="predicted"/>
<sequence length="41" mass="4462">MDINFFLLLGAFFLGVVILGVVILGVFVLGISFSKFDIGRN</sequence>
<feature type="transmembrane region" description="Helical" evidence="1">
    <location>
        <begin position="6"/>
        <end position="31"/>
    </location>
</feature>
<keyword evidence="3" id="KW-1185">Reference proteome</keyword>
<dbReference type="Proteomes" id="UP000789901">
    <property type="component" value="Unassembled WGS sequence"/>
</dbReference>
<evidence type="ECO:0000313" key="3">
    <source>
        <dbReference type="Proteomes" id="UP000789901"/>
    </source>
</evidence>
<accession>A0ABN7VWM3</accession>